<reference evidence="2" key="1">
    <citation type="submission" date="2020-05" db="EMBL/GenBank/DDBJ databases">
        <title>Phylogenomic resolution of chytrid fungi.</title>
        <authorList>
            <person name="Stajich J.E."/>
            <person name="Amses K."/>
            <person name="Simmons R."/>
            <person name="Seto K."/>
            <person name="Myers J."/>
            <person name="Bonds A."/>
            <person name="Quandt C.A."/>
            <person name="Barry K."/>
            <person name="Liu P."/>
            <person name="Grigoriev I."/>
            <person name="Longcore J.E."/>
            <person name="James T.Y."/>
        </authorList>
    </citation>
    <scope>NUCLEOTIDE SEQUENCE</scope>
    <source>
        <strain evidence="2">JEL0379</strain>
    </source>
</reference>
<feature type="compositionally biased region" description="Acidic residues" evidence="1">
    <location>
        <begin position="143"/>
        <end position="156"/>
    </location>
</feature>
<organism evidence="2 3">
    <name type="scientific">Geranomyces variabilis</name>
    <dbReference type="NCBI Taxonomy" id="109894"/>
    <lineage>
        <taxon>Eukaryota</taxon>
        <taxon>Fungi</taxon>
        <taxon>Fungi incertae sedis</taxon>
        <taxon>Chytridiomycota</taxon>
        <taxon>Chytridiomycota incertae sedis</taxon>
        <taxon>Chytridiomycetes</taxon>
        <taxon>Spizellomycetales</taxon>
        <taxon>Powellomycetaceae</taxon>
        <taxon>Geranomyces</taxon>
    </lineage>
</organism>
<keyword evidence="3" id="KW-1185">Reference proteome</keyword>
<feature type="region of interest" description="Disordered" evidence="1">
    <location>
        <begin position="539"/>
        <end position="558"/>
    </location>
</feature>
<gene>
    <name evidence="2" type="ORF">HDU87_003666</name>
</gene>
<feature type="region of interest" description="Disordered" evidence="1">
    <location>
        <begin position="138"/>
        <end position="194"/>
    </location>
</feature>
<sequence length="558" mass="62579">MPKDITKDWDKAKAYVCARLVNSSPFSVVAFAKWYGLDDKTDCEHHLRQLLDDVRLSMLPRVKKNRRCRVLAAINKLLASNFEENAAWKKYWKQRELIEFLKNLGVDQNKAVGKLVSAEVVSECTLLTAEVVSDGALQGQLNEVDDDDNDDSDGEGDVSKTNEESTIITDGNDGSGRSDVPSQGGRGPTLPEPECRWVLRTGKDVERAVNEARATIPEKQKASSLLHLGIIDVTRRDPLLSFTDDEWQEVCNDFRSVVQLKRIDEDLSHSVTEIMDSVAAVIEQADKHNVVDELEKLAFDSPRQNAIRRSVQQYAANVIWLKPIASEAVMDNATTAHLVRTLIDPMQKRWRLEECELQSIGSKLAREHDAEWSGRAASGQKLDMRVTLADTNEQLEALVCLRSGGLPVPSKKKIEGDRQDLLNCLMEILLSYVRKVSGVPADKLMDMFVLGLQSYDWETCIYGLGWRAKGVFCCGVIKSFSLPRSLPDIPLIENGVFTLLCVEKTLDQLVRMAKKISLQKAQLYSRERRVTLDIKSPYAATPPAKCKSAAHRQRKDAK</sequence>
<evidence type="ECO:0000313" key="3">
    <source>
        <dbReference type="Proteomes" id="UP001212152"/>
    </source>
</evidence>
<evidence type="ECO:0000313" key="2">
    <source>
        <dbReference type="EMBL" id="KAJ3178353.1"/>
    </source>
</evidence>
<dbReference type="EMBL" id="JADGJQ010000027">
    <property type="protein sequence ID" value="KAJ3178353.1"/>
    <property type="molecule type" value="Genomic_DNA"/>
</dbReference>
<name>A0AAD5TK13_9FUNG</name>
<accession>A0AAD5TK13</accession>
<evidence type="ECO:0000256" key="1">
    <source>
        <dbReference type="SAM" id="MobiDB-lite"/>
    </source>
</evidence>
<proteinExistence type="predicted"/>
<comment type="caution">
    <text evidence="2">The sequence shown here is derived from an EMBL/GenBank/DDBJ whole genome shotgun (WGS) entry which is preliminary data.</text>
</comment>
<protein>
    <submittedName>
        <fullName evidence="2">Uncharacterized protein</fullName>
    </submittedName>
</protein>
<dbReference type="AlphaFoldDB" id="A0AAD5TK13"/>
<feature type="compositionally biased region" description="Basic residues" evidence="1">
    <location>
        <begin position="548"/>
        <end position="558"/>
    </location>
</feature>
<dbReference type="Proteomes" id="UP001212152">
    <property type="component" value="Unassembled WGS sequence"/>
</dbReference>